<feature type="compositionally biased region" description="Low complexity" evidence="1">
    <location>
        <begin position="1"/>
        <end position="20"/>
    </location>
</feature>
<evidence type="ECO:0000256" key="1">
    <source>
        <dbReference type="SAM" id="MobiDB-lite"/>
    </source>
</evidence>
<sequence length="372" mass="40588">MRSPSSSPQTPSPSTTSHTPLAGPFRPRKKNRHTSPSVPAVSEGEPRPLASPPSSEGSLRPVPPFAEESAATLTLANRIAGLLDATLAALAELHTIRPDFQFSQSTTELLDKVALLRAPPPPPSSPPPPPVRETSPQSQPVQVAASESKDSSPNGEADLDNPRAKGNTRRIIVRTAFPVKGVSLWKDDQSVSELTSKINADYEAAYQANTGRAIPHPPISGAYFSRRRTLILITHPLVLAANIVCTHVHRVVTGTLQPFASAPLHLETDVGWHEVVIHGQPKVAGLAEGIGKWEKENPWLAKEYDSMWRRVTRFTWLAPAGREVPEYCALRLSLNHPDIYHQLIKTGLVCNGVHCKVTPYRRRTRPKPARPA</sequence>
<reference evidence="2 3" key="1">
    <citation type="submission" date="2018-11" db="EMBL/GenBank/DDBJ databases">
        <title>Genome assembly of Steccherinum ochraceum LE-BIN_3174, the white-rot fungus of the Steccherinaceae family (The Residual Polyporoid clade, Polyporales, Basidiomycota).</title>
        <authorList>
            <person name="Fedorova T.V."/>
            <person name="Glazunova O.A."/>
            <person name="Landesman E.O."/>
            <person name="Moiseenko K.V."/>
            <person name="Psurtseva N.V."/>
            <person name="Savinova O.S."/>
            <person name="Shakhova N.V."/>
            <person name="Tyazhelova T.V."/>
            <person name="Vasina D.V."/>
        </authorList>
    </citation>
    <scope>NUCLEOTIDE SEQUENCE [LARGE SCALE GENOMIC DNA]</scope>
    <source>
        <strain evidence="2 3">LE-BIN_3174</strain>
    </source>
</reference>
<dbReference type="EMBL" id="RWJN01000021">
    <property type="protein sequence ID" value="TCD70428.1"/>
    <property type="molecule type" value="Genomic_DNA"/>
</dbReference>
<dbReference type="Proteomes" id="UP000292702">
    <property type="component" value="Unassembled WGS sequence"/>
</dbReference>
<dbReference type="STRING" id="92696.A0A4R0S0A5"/>
<name>A0A4R0S0A5_9APHY</name>
<feature type="region of interest" description="Disordered" evidence="1">
    <location>
        <begin position="116"/>
        <end position="165"/>
    </location>
</feature>
<protein>
    <submittedName>
        <fullName evidence="2">Uncharacterized protein</fullName>
    </submittedName>
</protein>
<feature type="compositionally biased region" description="Pro residues" evidence="1">
    <location>
        <begin position="118"/>
        <end position="131"/>
    </location>
</feature>
<accession>A0A4R0S0A5</accession>
<dbReference type="AlphaFoldDB" id="A0A4R0S0A5"/>
<organism evidence="2 3">
    <name type="scientific">Steccherinum ochraceum</name>
    <dbReference type="NCBI Taxonomy" id="92696"/>
    <lineage>
        <taxon>Eukaryota</taxon>
        <taxon>Fungi</taxon>
        <taxon>Dikarya</taxon>
        <taxon>Basidiomycota</taxon>
        <taxon>Agaricomycotina</taxon>
        <taxon>Agaricomycetes</taxon>
        <taxon>Polyporales</taxon>
        <taxon>Steccherinaceae</taxon>
        <taxon>Steccherinum</taxon>
    </lineage>
</organism>
<keyword evidence="3" id="KW-1185">Reference proteome</keyword>
<evidence type="ECO:0000313" key="2">
    <source>
        <dbReference type="EMBL" id="TCD70428.1"/>
    </source>
</evidence>
<gene>
    <name evidence="2" type="ORF">EIP91_003509</name>
</gene>
<proteinExistence type="predicted"/>
<feature type="region of interest" description="Disordered" evidence="1">
    <location>
        <begin position="1"/>
        <end position="65"/>
    </location>
</feature>
<evidence type="ECO:0000313" key="3">
    <source>
        <dbReference type="Proteomes" id="UP000292702"/>
    </source>
</evidence>
<comment type="caution">
    <text evidence="2">The sequence shown here is derived from an EMBL/GenBank/DDBJ whole genome shotgun (WGS) entry which is preliminary data.</text>
</comment>